<evidence type="ECO:0000259" key="1">
    <source>
        <dbReference type="Pfam" id="PF01556"/>
    </source>
</evidence>
<dbReference type="AlphaFoldDB" id="A0A0B6YL00"/>
<reference evidence="2" key="1">
    <citation type="submission" date="2014-12" db="EMBL/GenBank/DDBJ databases">
        <title>Insight into the proteome of Arion vulgaris.</title>
        <authorList>
            <person name="Aradska J."/>
            <person name="Bulat T."/>
            <person name="Smidak R."/>
            <person name="Sarate P."/>
            <person name="Gangsoo J."/>
            <person name="Sialana F."/>
            <person name="Bilban M."/>
            <person name="Lubec G."/>
        </authorList>
    </citation>
    <scope>NUCLEOTIDE SEQUENCE</scope>
    <source>
        <tissue evidence="2">Skin</tissue>
    </source>
</reference>
<dbReference type="InterPro" id="IPR002939">
    <property type="entry name" value="DnaJ_C"/>
</dbReference>
<dbReference type="Pfam" id="PF01556">
    <property type="entry name" value="DnaJ_C"/>
    <property type="match status" value="1"/>
</dbReference>
<feature type="non-terminal residue" evidence="2">
    <location>
        <position position="1"/>
    </location>
</feature>
<dbReference type="Gene3D" id="2.60.260.20">
    <property type="entry name" value="Urease metallochaperone UreE, N-terminal domain"/>
    <property type="match status" value="1"/>
</dbReference>
<dbReference type="SUPFAM" id="SSF49493">
    <property type="entry name" value="HSP40/DnaJ peptide-binding domain"/>
    <property type="match status" value="1"/>
</dbReference>
<proteinExistence type="predicted"/>
<dbReference type="PANTHER" id="PTHR43888">
    <property type="entry name" value="DNAJ-LIKE-2, ISOFORM A-RELATED"/>
    <property type="match status" value="1"/>
</dbReference>
<dbReference type="EMBL" id="HACG01010028">
    <property type="protein sequence ID" value="CEK56893.1"/>
    <property type="molecule type" value="Transcribed_RNA"/>
</dbReference>
<dbReference type="InterPro" id="IPR008971">
    <property type="entry name" value="HSP40/DnaJ_pept-bd"/>
</dbReference>
<dbReference type="GO" id="GO:0006457">
    <property type="term" value="P:protein folding"/>
    <property type="evidence" value="ECO:0007669"/>
    <property type="project" value="InterPro"/>
</dbReference>
<dbReference type="GO" id="GO:0030544">
    <property type="term" value="F:Hsp70 protein binding"/>
    <property type="evidence" value="ECO:0007669"/>
    <property type="project" value="InterPro"/>
</dbReference>
<sequence>VLYVENKPGNVVQPGSTKRIYAEGMPSPRNATQKGDLYVVFDVIFPENNFLKKSEDYSVLEKCLPKRPLPPKNLNTSAEIIQVDMEDMASIPNSKYN</sequence>
<feature type="non-terminal residue" evidence="2">
    <location>
        <position position="97"/>
    </location>
</feature>
<gene>
    <name evidence="2" type="primary">ORF28779</name>
</gene>
<dbReference type="InterPro" id="IPR044713">
    <property type="entry name" value="DNJA1/2-like"/>
</dbReference>
<feature type="domain" description="Chaperone DnaJ C-terminal" evidence="1">
    <location>
        <begin position="11"/>
        <end position="46"/>
    </location>
</feature>
<accession>A0A0B6YL00</accession>
<name>A0A0B6YL00_9EUPU</name>
<protein>
    <recommendedName>
        <fullName evidence="1">Chaperone DnaJ C-terminal domain-containing protein</fullName>
    </recommendedName>
</protein>
<organism evidence="2">
    <name type="scientific">Arion vulgaris</name>
    <dbReference type="NCBI Taxonomy" id="1028688"/>
    <lineage>
        <taxon>Eukaryota</taxon>
        <taxon>Metazoa</taxon>
        <taxon>Spiralia</taxon>
        <taxon>Lophotrochozoa</taxon>
        <taxon>Mollusca</taxon>
        <taxon>Gastropoda</taxon>
        <taxon>Heterobranchia</taxon>
        <taxon>Euthyneura</taxon>
        <taxon>Panpulmonata</taxon>
        <taxon>Eupulmonata</taxon>
        <taxon>Stylommatophora</taxon>
        <taxon>Helicina</taxon>
        <taxon>Arionoidea</taxon>
        <taxon>Arionidae</taxon>
        <taxon>Arion</taxon>
    </lineage>
</organism>
<evidence type="ECO:0000313" key="2">
    <source>
        <dbReference type="EMBL" id="CEK56893.1"/>
    </source>
</evidence>
<dbReference type="GO" id="GO:0051082">
    <property type="term" value="F:unfolded protein binding"/>
    <property type="evidence" value="ECO:0007669"/>
    <property type="project" value="InterPro"/>
</dbReference>